<dbReference type="PANTHER" id="PTHR10509">
    <property type="entry name" value="O-METHYLTRANSFERASE-RELATED"/>
    <property type="match status" value="1"/>
</dbReference>
<accession>A0ABZ0S3R4</accession>
<proteinExistence type="predicted"/>
<dbReference type="GO" id="GO:0032259">
    <property type="term" value="P:methylation"/>
    <property type="evidence" value="ECO:0007669"/>
    <property type="project" value="UniProtKB-KW"/>
</dbReference>
<reference evidence="4 5" key="1">
    <citation type="submission" date="2023-09" db="EMBL/GenBank/DDBJ databases">
        <authorList>
            <person name="Page C.A."/>
            <person name="Perez-Diaz I.M."/>
        </authorList>
    </citation>
    <scope>NUCLEOTIDE SEQUENCE [LARGE SCALE GENOMIC DNA]</scope>
    <source>
        <strain evidence="4 5">Ll15</strain>
    </source>
</reference>
<evidence type="ECO:0000256" key="3">
    <source>
        <dbReference type="ARBA" id="ARBA00022691"/>
    </source>
</evidence>
<dbReference type="SUPFAM" id="SSF53335">
    <property type="entry name" value="S-adenosyl-L-methionine-dependent methyltransferases"/>
    <property type="match status" value="1"/>
</dbReference>
<evidence type="ECO:0000256" key="2">
    <source>
        <dbReference type="ARBA" id="ARBA00022679"/>
    </source>
</evidence>
<dbReference type="PANTHER" id="PTHR10509:SF14">
    <property type="entry name" value="CAFFEOYL-COA O-METHYLTRANSFERASE 3-RELATED"/>
    <property type="match status" value="1"/>
</dbReference>
<evidence type="ECO:0000313" key="5">
    <source>
        <dbReference type="Proteomes" id="UP001322664"/>
    </source>
</evidence>
<sequence>MKQINQYIDATFSTEDALLADVAAAIEENGMPAISVSPSSGKLLTLLVSITGAKRVLEIGALDGYSGIYIARGFKESGTLTSLELEEHYAELAHKHLIKAGFEKQVTYHTGAALQSLEKLALNNEKFDFFFIDADKENYEHYLQYCIQLAEPGTLIVTDNVLAGGSVASAEAKQKRYTEVMKRFNKKVAQHPRLESVLVPLGDGMTLSRVK</sequence>
<gene>
    <name evidence="4" type="ORF">R6U77_06665</name>
</gene>
<keyword evidence="2 4" id="KW-0808">Transferase</keyword>
<organism evidence="4 5">
    <name type="scientific">Lysinibacillus louembei</name>
    <dbReference type="NCBI Taxonomy" id="1470088"/>
    <lineage>
        <taxon>Bacteria</taxon>
        <taxon>Bacillati</taxon>
        <taxon>Bacillota</taxon>
        <taxon>Bacilli</taxon>
        <taxon>Bacillales</taxon>
        <taxon>Bacillaceae</taxon>
        <taxon>Lysinibacillus</taxon>
    </lineage>
</organism>
<evidence type="ECO:0000313" key="4">
    <source>
        <dbReference type="EMBL" id="WPK13955.1"/>
    </source>
</evidence>
<dbReference type="PROSITE" id="PS51682">
    <property type="entry name" value="SAM_OMT_I"/>
    <property type="match status" value="1"/>
</dbReference>
<protein>
    <submittedName>
        <fullName evidence="4">O-methyltransferase</fullName>
        <ecNumber evidence="4">2.1.1.-</ecNumber>
    </submittedName>
</protein>
<dbReference type="EMBL" id="CP137624">
    <property type="protein sequence ID" value="WPK13955.1"/>
    <property type="molecule type" value="Genomic_DNA"/>
</dbReference>
<dbReference type="InterPro" id="IPR002935">
    <property type="entry name" value="SAM_O-MeTrfase"/>
</dbReference>
<name>A0ABZ0S3R4_9BACI</name>
<dbReference type="CDD" id="cd02440">
    <property type="entry name" value="AdoMet_MTases"/>
    <property type="match status" value="1"/>
</dbReference>
<dbReference type="Proteomes" id="UP001322664">
    <property type="component" value="Chromosome"/>
</dbReference>
<keyword evidence="1 4" id="KW-0489">Methyltransferase</keyword>
<dbReference type="RefSeq" id="WP_319838349.1">
    <property type="nucleotide sequence ID" value="NZ_CP137624.1"/>
</dbReference>
<evidence type="ECO:0000256" key="1">
    <source>
        <dbReference type="ARBA" id="ARBA00022603"/>
    </source>
</evidence>
<dbReference type="InterPro" id="IPR029063">
    <property type="entry name" value="SAM-dependent_MTases_sf"/>
</dbReference>
<dbReference type="Gene3D" id="3.40.50.150">
    <property type="entry name" value="Vaccinia Virus protein VP39"/>
    <property type="match status" value="1"/>
</dbReference>
<dbReference type="InterPro" id="IPR050362">
    <property type="entry name" value="Cation-dep_OMT"/>
</dbReference>
<keyword evidence="5" id="KW-1185">Reference proteome</keyword>
<keyword evidence="3" id="KW-0949">S-adenosyl-L-methionine</keyword>
<dbReference type="EC" id="2.1.1.-" evidence="4"/>
<dbReference type="Pfam" id="PF01596">
    <property type="entry name" value="Methyltransf_3"/>
    <property type="match status" value="1"/>
</dbReference>
<dbReference type="GO" id="GO:0008168">
    <property type="term" value="F:methyltransferase activity"/>
    <property type="evidence" value="ECO:0007669"/>
    <property type="project" value="UniProtKB-KW"/>
</dbReference>